<evidence type="ECO:0000313" key="4">
    <source>
        <dbReference type="Proteomes" id="UP000019132"/>
    </source>
</evidence>
<dbReference type="Proteomes" id="UP000019132">
    <property type="component" value="Unassembled WGS sequence"/>
</dbReference>
<keyword evidence="2" id="KW-0812">Transmembrane</keyword>
<evidence type="ECO:0000256" key="1">
    <source>
        <dbReference type="SAM" id="MobiDB-lite"/>
    </source>
</evidence>
<dbReference type="EMBL" id="GL376616">
    <property type="status" value="NOT_ANNOTATED_CDS"/>
    <property type="molecule type" value="Genomic_DNA"/>
</dbReference>
<feature type="transmembrane region" description="Helical" evidence="2">
    <location>
        <begin position="205"/>
        <end position="228"/>
    </location>
</feature>
<organism evidence="3 4">
    <name type="scientific">Globisporangium ultimum (strain ATCC 200006 / CBS 805.95 / DAOM BR144)</name>
    <name type="common">Pythium ultimum</name>
    <dbReference type="NCBI Taxonomy" id="431595"/>
    <lineage>
        <taxon>Eukaryota</taxon>
        <taxon>Sar</taxon>
        <taxon>Stramenopiles</taxon>
        <taxon>Oomycota</taxon>
        <taxon>Peronosporomycetes</taxon>
        <taxon>Pythiales</taxon>
        <taxon>Pythiaceae</taxon>
        <taxon>Globisporangium</taxon>
    </lineage>
</organism>
<reference evidence="4" key="2">
    <citation type="submission" date="2010-04" db="EMBL/GenBank/DDBJ databases">
        <authorList>
            <person name="Buell R."/>
            <person name="Hamilton J."/>
            <person name="Hostetler J."/>
        </authorList>
    </citation>
    <scope>NUCLEOTIDE SEQUENCE [LARGE SCALE GENOMIC DNA]</scope>
    <source>
        <strain evidence="4">DAOM:BR144</strain>
    </source>
</reference>
<keyword evidence="2" id="KW-0472">Membrane</keyword>
<protein>
    <submittedName>
        <fullName evidence="3">Uncharacterized protein</fullName>
    </submittedName>
</protein>
<dbReference type="eggNOG" id="KOG0192">
    <property type="taxonomic scope" value="Eukaryota"/>
</dbReference>
<dbReference type="InParanoid" id="K3X9W4"/>
<reference evidence="4" key="1">
    <citation type="journal article" date="2010" name="Genome Biol.">
        <title>Genome sequence of the necrotrophic plant pathogen Pythium ultimum reveals original pathogenicity mechanisms and effector repertoire.</title>
        <authorList>
            <person name="Levesque C.A."/>
            <person name="Brouwer H."/>
            <person name="Cano L."/>
            <person name="Hamilton J.P."/>
            <person name="Holt C."/>
            <person name="Huitema E."/>
            <person name="Raffaele S."/>
            <person name="Robideau G.P."/>
            <person name="Thines M."/>
            <person name="Win J."/>
            <person name="Zerillo M.M."/>
            <person name="Beakes G.W."/>
            <person name="Boore J.L."/>
            <person name="Busam D."/>
            <person name="Dumas B."/>
            <person name="Ferriera S."/>
            <person name="Fuerstenberg S.I."/>
            <person name="Gachon C.M."/>
            <person name="Gaulin E."/>
            <person name="Govers F."/>
            <person name="Grenville-Briggs L."/>
            <person name="Horner N."/>
            <person name="Hostetler J."/>
            <person name="Jiang R.H."/>
            <person name="Johnson J."/>
            <person name="Krajaejun T."/>
            <person name="Lin H."/>
            <person name="Meijer H.J."/>
            <person name="Moore B."/>
            <person name="Morris P."/>
            <person name="Phuntmart V."/>
            <person name="Puiu D."/>
            <person name="Shetty J."/>
            <person name="Stajich J.E."/>
            <person name="Tripathy S."/>
            <person name="Wawra S."/>
            <person name="van West P."/>
            <person name="Whitty B.R."/>
            <person name="Coutinho P.M."/>
            <person name="Henrissat B."/>
            <person name="Martin F."/>
            <person name="Thomas P.D."/>
            <person name="Tyler B.M."/>
            <person name="De Vries R.P."/>
            <person name="Kamoun S."/>
            <person name="Yandell M."/>
            <person name="Tisserat N."/>
            <person name="Buell C.R."/>
        </authorList>
    </citation>
    <scope>NUCLEOTIDE SEQUENCE</scope>
    <source>
        <strain evidence="4">DAOM:BR144</strain>
    </source>
</reference>
<keyword evidence="2" id="KW-1133">Transmembrane helix</keyword>
<dbReference type="AlphaFoldDB" id="K3X9W4"/>
<dbReference type="HOGENOM" id="CLU_071957_0_0_1"/>
<keyword evidence="4" id="KW-1185">Reference proteome</keyword>
<feature type="transmembrane region" description="Helical" evidence="2">
    <location>
        <begin position="162"/>
        <end position="185"/>
    </location>
</feature>
<dbReference type="STRING" id="431595.K3X9W4"/>
<evidence type="ECO:0000256" key="2">
    <source>
        <dbReference type="SAM" id="Phobius"/>
    </source>
</evidence>
<sequence length="242" mass="26737">MTIPEKSSDGENLSPSGSVTSNHHSPTATGGSPRKTKLHVGASMQDLKLNFFRTKSHKVDQPVRKKEDIGISIVSLRFSNTEMEDRFTTARCAKYHTRLKFGAGFTAFFIPLLVIMQVSFKAKENKEKWTQFPLVMIFPGIVMCMGLLVISFHSFFQNRTHLLSIVCLIGQISALLDTTAAGTSVSERNVWVQFIFSLGITSSTGLTFLQSFGVLSASSVFFIILAWYRFATAAVPEPLSSP</sequence>
<reference evidence="3" key="3">
    <citation type="submission" date="2015-02" db="UniProtKB">
        <authorList>
            <consortium name="EnsemblProtists"/>
        </authorList>
    </citation>
    <scope>IDENTIFICATION</scope>
    <source>
        <strain evidence="3">DAOM BR144</strain>
    </source>
</reference>
<dbReference type="EnsemblProtists" id="PYU1_T014013">
    <property type="protein sequence ID" value="PYU1_T014013"/>
    <property type="gene ID" value="PYU1_G013984"/>
</dbReference>
<dbReference type="VEuPathDB" id="FungiDB:PYU1_G013984"/>
<feature type="transmembrane region" description="Helical" evidence="2">
    <location>
        <begin position="132"/>
        <end position="150"/>
    </location>
</feature>
<accession>K3X9W4</accession>
<feature type="compositionally biased region" description="Polar residues" evidence="1">
    <location>
        <begin position="10"/>
        <end position="30"/>
    </location>
</feature>
<feature type="transmembrane region" description="Helical" evidence="2">
    <location>
        <begin position="101"/>
        <end position="120"/>
    </location>
</feature>
<name>K3X9W4_GLOUD</name>
<evidence type="ECO:0000313" key="3">
    <source>
        <dbReference type="EnsemblProtists" id="PYU1_T014013"/>
    </source>
</evidence>
<feature type="region of interest" description="Disordered" evidence="1">
    <location>
        <begin position="1"/>
        <end position="37"/>
    </location>
</feature>
<proteinExistence type="predicted"/>